<keyword evidence="3" id="KW-1185">Reference proteome</keyword>
<proteinExistence type="predicted"/>
<evidence type="ECO:0000256" key="1">
    <source>
        <dbReference type="SAM" id="Phobius"/>
    </source>
</evidence>
<accession>A0A229UVP4</accession>
<gene>
    <name evidence="2" type="ORF">CF651_00725</name>
</gene>
<feature type="transmembrane region" description="Helical" evidence="1">
    <location>
        <begin position="182"/>
        <end position="202"/>
    </location>
</feature>
<feature type="transmembrane region" description="Helical" evidence="1">
    <location>
        <begin position="91"/>
        <end position="111"/>
    </location>
</feature>
<dbReference type="Proteomes" id="UP000215509">
    <property type="component" value="Unassembled WGS sequence"/>
</dbReference>
<dbReference type="AlphaFoldDB" id="A0A229UVP4"/>
<dbReference type="OrthoDB" id="4272751at2"/>
<organism evidence="2 3">
    <name type="scientific">Paenibacillus rigui</name>
    <dbReference type="NCBI Taxonomy" id="554312"/>
    <lineage>
        <taxon>Bacteria</taxon>
        <taxon>Bacillati</taxon>
        <taxon>Bacillota</taxon>
        <taxon>Bacilli</taxon>
        <taxon>Bacillales</taxon>
        <taxon>Paenibacillaceae</taxon>
        <taxon>Paenibacillus</taxon>
    </lineage>
</organism>
<dbReference type="EMBL" id="NMQW01000002">
    <property type="protein sequence ID" value="OXM87677.1"/>
    <property type="molecule type" value="Genomic_DNA"/>
</dbReference>
<sequence>MNLTSCRNGLLLLLCLTGGLVDVMGYLGLGHVFTANMTGNIVLLGMALGHAEGLAVLRTVTALVGFIAGIAIAAVVVGPSSKDKDFWPSRVTVALGMEGFFLLLFAVASVVPPPSGINVYFLIVMLSTAMGIQTTVARRLGIAGISTTVLTNNLAHVVEDTMHQCRFYLRGDARSAYSPDSVLRLLAIVIYGSGAVLAAALMRYCPVVLLWLPVAFFLVIIGTVLVRFRSTHRQG</sequence>
<dbReference type="PANTHER" id="PTHR37314">
    <property type="entry name" value="SLR0142 PROTEIN"/>
    <property type="match status" value="1"/>
</dbReference>
<feature type="transmembrane region" description="Helical" evidence="1">
    <location>
        <begin position="208"/>
        <end position="228"/>
    </location>
</feature>
<keyword evidence="1" id="KW-0812">Transmembrane</keyword>
<feature type="transmembrane region" description="Helical" evidence="1">
    <location>
        <begin position="117"/>
        <end position="136"/>
    </location>
</feature>
<evidence type="ECO:0000313" key="2">
    <source>
        <dbReference type="EMBL" id="OXM87677.1"/>
    </source>
</evidence>
<keyword evidence="1" id="KW-1133">Transmembrane helix</keyword>
<comment type="caution">
    <text evidence="2">The sequence shown here is derived from an EMBL/GenBank/DDBJ whole genome shotgun (WGS) entry which is preliminary data.</text>
</comment>
<keyword evidence="1" id="KW-0472">Membrane</keyword>
<dbReference type="InterPro" id="IPR010699">
    <property type="entry name" value="DUF1275"/>
</dbReference>
<evidence type="ECO:0000313" key="3">
    <source>
        <dbReference type="Proteomes" id="UP000215509"/>
    </source>
</evidence>
<protein>
    <recommendedName>
        <fullName evidence="4">DUF1275 family protein</fullName>
    </recommendedName>
</protein>
<dbReference type="Pfam" id="PF06912">
    <property type="entry name" value="DUF1275"/>
    <property type="match status" value="1"/>
</dbReference>
<feature type="transmembrane region" description="Helical" evidence="1">
    <location>
        <begin position="54"/>
        <end position="79"/>
    </location>
</feature>
<dbReference type="RefSeq" id="WP_094012927.1">
    <property type="nucleotide sequence ID" value="NZ_NMQW01000002.1"/>
</dbReference>
<reference evidence="2 3" key="1">
    <citation type="submission" date="2017-07" db="EMBL/GenBank/DDBJ databases">
        <title>Genome sequencing and assembly of Paenibacillus rigui.</title>
        <authorList>
            <person name="Mayilraj S."/>
        </authorList>
    </citation>
    <scope>NUCLEOTIDE SEQUENCE [LARGE SCALE GENOMIC DNA]</scope>
    <source>
        <strain evidence="2 3">JCM 16352</strain>
    </source>
</reference>
<name>A0A229UVP4_9BACL</name>
<evidence type="ECO:0008006" key="4">
    <source>
        <dbReference type="Google" id="ProtNLM"/>
    </source>
</evidence>
<dbReference type="PANTHER" id="PTHR37314:SF4">
    <property type="entry name" value="UPF0700 TRANSMEMBRANE PROTEIN YOAK"/>
    <property type="match status" value="1"/>
</dbReference>